<keyword evidence="2 6" id="KW-0812">Transmembrane</keyword>
<comment type="subcellular location">
    <subcellularLocation>
        <location evidence="1">Membrane</location>
        <topology evidence="1">Multi-pass membrane protein</topology>
    </subcellularLocation>
</comment>
<evidence type="ECO:0000256" key="1">
    <source>
        <dbReference type="ARBA" id="ARBA00004141"/>
    </source>
</evidence>
<dbReference type="GO" id="GO:0016020">
    <property type="term" value="C:membrane"/>
    <property type="evidence" value="ECO:0007669"/>
    <property type="project" value="UniProtKB-SubCell"/>
</dbReference>
<keyword evidence="8" id="KW-1185">Reference proteome</keyword>
<keyword evidence="4 6" id="KW-0472">Membrane</keyword>
<evidence type="ECO:0000313" key="7">
    <source>
        <dbReference type="EMBL" id="KAL3781054.1"/>
    </source>
</evidence>
<dbReference type="PANTHER" id="PTHR21706">
    <property type="entry name" value="TRANSMEMBRANE PROTEIN 65"/>
    <property type="match status" value="1"/>
</dbReference>
<organism evidence="7 8">
    <name type="scientific">Stephanodiscus triporus</name>
    <dbReference type="NCBI Taxonomy" id="2934178"/>
    <lineage>
        <taxon>Eukaryota</taxon>
        <taxon>Sar</taxon>
        <taxon>Stramenopiles</taxon>
        <taxon>Ochrophyta</taxon>
        <taxon>Bacillariophyta</taxon>
        <taxon>Coscinodiscophyceae</taxon>
        <taxon>Thalassiosirophycidae</taxon>
        <taxon>Stephanodiscales</taxon>
        <taxon>Stephanodiscaceae</taxon>
        <taxon>Stephanodiscus</taxon>
    </lineage>
</organism>
<evidence type="ECO:0000256" key="6">
    <source>
        <dbReference type="SAM" id="Phobius"/>
    </source>
</evidence>
<protein>
    <recommendedName>
        <fullName evidence="9">Transmembrane protein 65</fullName>
    </recommendedName>
</protein>
<keyword evidence="3 6" id="KW-1133">Transmembrane helix</keyword>
<dbReference type="Proteomes" id="UP001530315">
    <property type="component" value="Unassembled WGS sequence"/>
</dbReference>
<proteinExistence type="predicted"/>
<feature type="region of interest" description="Disordered" evidence="5">
    <location>
        <begin position="1"/>
        <end position="23"/>
    </location>
</feature>
<evidence type="ECO:0008006" key="9">
    <source>
        <dbReference type="Google" id="ProtNLM"/>
    </source>
</evidence>
<evidence type="ECO:0000256" key="3">
    <source>
        <dbReference type="ARBA" id="ARBA00022989"/>
    </source>
</evidence>
<feature type="transmembrane region" description="Helical" evidence="6">
    <location>
        <begin position="70"/>
        <end position="102"/>
    </location>
</feature>
<name>A0ABD3NZD6_9STRA</name>
<evidence type="ECO:0000256" key="5">
    <source>
        <dbReference type="SAM" id="MobiDB-lite"/>
    </source>
</evidence>
<dbReference type="AlphaFoldDB" id="A0ABD3NZD6"/>
<sequence>MMRLRRPGADPRGGEDAASASASAAAALEPTRRELRAVALHQAVPFVGFGIMDNSILILAGEAIDIHLGAALGISTMCAAAVGNIGADLCGVAFGAVFAAWIERMTSGRLKLPPMPQLSHDQRNLRSVKASGQLGCAAGLTLGCVIGMFPLLFFSEDARSDASERGGGGEGRDGERRHYYSGHHAAGGIVTESEELHN</sequence>
<dbReference type="Pfam" id="PF10507">
    <property type="entry name" value="TMEM65"/>
    <property type="match status" value="1"/>
</dbReference>
<dbReference type="InterPro" id="IPR019537">
    <property type="entry name" value="TMEM65"/>
</dbReference>
<evidence type="ECO:0000256" key="2">
    <source>
        <dbReference type="ARBA" id="ARBA00022692"/>
    </source>
</evidence>
<gene>
    <name evidence="7" type="ORF">ACHAW5_002430</name>
</gene>
<dbReference type="EMBL" id="JALLAZ020001085">
    <property type="protein sequence ID" value="KAL3781054.1"/>
    <property type="molecule type" value="Genomic_DNA"/>
</dbReference>
<evidence type="ECO:0000313" key="8">
    <source>
        <dbReference type="Proteomes" id="UP001530315"/>
    </source>
</evidence>
<accession>A0ABD3NZD6</accession>
<comment type="caution">
    <text evidence="7">The sequence shown here is derived from an EMBL/GenBank/DDBJ whole genome shotgun (WGS) entry which is preliminary data.</text>
</comment>
<dbReference type="PANTHER" id="PTHR21706:SF15">
    <property type="entry name" value="TRANSMEMBRANE PROTEIN 65"/>
    <property type="match status" value="1"/>
</dbReference>
<feature type="transmembrane region" description="Helical" evidence="6">
    <location>
        <begin position="134"/>
        <end position="154"/>
    </location>
</feature>
<feature type="transmembrane region" description="Helical" evidence="6">
    <location>
        <begin position="43"/>
        <end position="64"/>
    </location>
</feature>
<reference evidence="7 8" key="1">
    <citation type="submission" date="2024-10" db="EMBL/GenBank/DDBJ databases">
        <title>Updated reference genomes for cyclostephanoid diatoms.</title>
        <authorList>
            <person name="Roberts W.R."/>
            <person name="Alverson A.J."/>
        </authorList>
    </citation>
    <scope>NUCLEOTIDE SEQUENCE [LARGE SCALE GENOMIC DNA]</scope>
    <source>
        <strain evidence="7 8">AJA276-08</strain>
    </source>
</reference>
<evidence type="ECO:0000256" key="4">
    <source>
        <dbReference type="ARBA" id="ARBA00023136"/>
    </source>
</evidence>